<gene>
    <name evidence="6" type="ORF">NX02_17060</name>
</gene>
<evidence type="ECO:0000313" key="7">
    <source>
        <dbReference type="Proteomes" id="UP000018851"/>
    </source>
</evidence>
<keyword evidence="4" id="KW-0067">ATP-binding</keyword>
<name>W0AHH5_9SPHN</name>
<dbReference type="InterPro" id="IPR045851">
    <property type="entry name" value="AMP-bd_C_sf"/>
</dbReference>
<dbReference type="AlphaFoldDB" id="W0AHH5"/>
<evidence type="ECO:0000256" key="3">
    <source>
        <dbReference type="ARBA" id="ARBA00022741"/>
    </source>
</evidence>
<dbReference type="Gene3D" id="3.30.300.30">
    <property type="match status" value="1"/>
</dbReference>
<dbReference type="HOGENOM" id="CLU_000022_46_2_5"/>
<dbReference type="PANTHER" id="PTHR43107">
    <property type="entry name" value="LONG-CHAIN FATTY ACID TRANSPORT PROTEIN"/>
    <property type="match status" value="1"/>
</dbReference>
<comment type="similarity">
    <text evidence="1">Belongs to the ATP-dependent AMP-binding enzyme family.</text>
</comment>
<feature type="domain" description="AMP-dependent synthetase/ligase" evidence="5">
    <location>
        <begin position="38"/>
        <end position="397"/>
    </location>
</feature>
<dbReference type="InterPro" id="IPR042099">
    <property type="entry name" value="ANL_N_sf"/>
</dbReference>
<dbReference type="KEGG" id="ssan:NX02_17060"/>
<dbReference type="EMBL" id="CP006644">
    <property type="protein sequence ID" value="AHE55090.1"/>
    <property type="molecule type" value="Genomic_DNA"/>
</dbReference>
<proteinExistence type="inferred from homology"/>
<evidence type="ECO:0000256" key="4">
    <source>
        <dbReference type="ARBA" id="ARBA00022840"/>
    </source>
</evidence>
<dbReference type="GO" id="GO:0005524">
    <property type="term" value="F:ATP binding"/>
    <property type="evidence" value="ECO:0007669"/>
    <property type="project" value="UniProtKB-KW"/>
</dbReference>
<reference evidence="6 7" key="1">
    <citation type="submission" date="2013-07" db="EMBL/GenBank/DDBJ databases">
        <title>Completed genome of Sphingomonas sanxanigenens NX02.</title>
        <authorList>
            <person name="Ma T."/>
            <person name="Huang H."/>
            <person name="Wu M."/>
            <person name="Li X."/>
            <person name="Li G."/>
        </authorList>
    </citation>
    <scope>NUCLEOTIDE SEQUENCE [LARGE SCALE GENOMIC DNA]</scope>
    <source>
        <strain evidence="6 7">NX02</strain>
    </source>
</reference>
<dbReference type="Gene3D" id="3.40.50.12780">
    <property type="entry name" value="N-terminal domain of ligase-like"/>
    <property type="match status" value="1"/>
</dbReference>
<keyword evidence="3" id="KW-0547">Nucleotide-binding</keyword>
<dbReference type="Proteomes" id="UP000018851">
    <property type="component" value="Chromosome"/>
</dbReference>
<dbReference type="GO" id="GO:0005324">
    <property type="term" value="F:long-chain fatty acid transmembrane transporter activity"/>
    <property type="evidence" value="ECO:0007669"/>
    <property type="project" value="TreeGrafter"/>
</dbReference>
<keyword evidence="7" id="KW-1185">Reference proteome</keyword>
<dbReference type="PATRIC" id="fig|1123269.5.peg.3337"/>
<evidence type="ECO:0000256" key="1">
    <source>
        <dbReference type="ARBA" id="ARBA00006432"/>
    </source>
</evidence>
<dbReference type="FunFam" id="3.30.300.30:FF:000020">
    <property type="entry name" value="Long-chain fatty acid transporter"/>
    <property type="match status" value="1"/>
</dbReference>
<dbReference type="OrthoDB" id="7315605at2"/>
<dbReference type="PROSITE" id="PS00455">
    <property type="entry name" value="AMP_BINDING"/>
    <property type="match status" value="1"/>
</dbReference>
<evidence type="ECO:0000259" key="5">
    <source>
        <dbReference type="Pfam" id="PF00501"/>
    </source>
</evidence>
<dbReference type="GO" id="GO:0005886">
    <property type="term" value="C:plasma membrane"/>
    <property type="evidence" value="ECO:0007669"/>
    <property type="project" value="TreeGrafter"/>
</dbReference>
<dbReference type="NCBIfam" id="NF006134">
    <property type="entry name" value="PRK08279.1"/>
    <property type="match status" value="1"/>
</dbReference>
<organism evidence="6 7">
    <name type="scientific">Sphingomonas sanxanigenens DSM 19645 = NX02</name>
    <dbReference type="NCBI Taxonomy" id="1123269"/>
    <lineage>
        <taxon>Bacteria</taxon>
        <taxon>Pseudomonadati</taxon>
        <taxon>Pseudomonadota</taxon>
        <taxon>Alphaproteobacteria</taxon>
        <taxon>Sphingomonadales</taxon>
        <taxon>Sphingomonadaceae</taxon>
        <taxon>Sphingomonas</taxon>
    </lineage>
</organism>
<dbReference type="GO" id="GO:0004467">
    <property type="term" value="F:long-chain fatty acid-CoA ligase activity"/>
    <property type="evidence" value="ECO:0007669"/>
    <property type="project" value="TreeGrafter"/>
</dbReference>
<sequence>MSSFVVPSREESMRRLMRGYQRVAGFARDMAYTTADRLEERAGDAADTPFILFEDQAISFAEMNARANRVAHAARAAGLAKGDVVALLMLNRPEFVMIWLGLAKAGIVTTLLNTSATGAVLGHALRQVEATALIVGSELAATVDGVDPAALPGLVFEQSETGADRSDHGWRDLDAAMATAFSENPPRAWRRGVVMADPLYLIFTSGTTGLPKAARMSHMRFLNAGEMMAGLMQFGAADVHYCVLPLYHGAGGMVVPSVALAAGRPFVLRRKFSRSGFWADVRRHGITAVYYIGEVVRYLMATPPSPDDRDHSLRVMSGAGLKPDVWAAFSERFGVSNIIEGLGSTEANYGITNVDNRPGSVGRLPYPQATNIRVLKWDVGQGDHVRAADGSVVEAGPHEVGELVAEVLDGTGVAGFFEGYTSAEATEAKLIRDLFKPGDRWFRSGDLVRFDEDDYFFFVDRAGDTFRWKSENVSTQEVETVLSGFAGPSVINVYGVAVPGAEGRAGMAALTYDGGGSFDGAAFHAFATAHLAPYAVPLFVRLTASADMTTTFKLRKIELQREGYDPARCGGDPLFVADPQAGAYVPLDEMVLARLGIAPFAGPRS</sequence>
<dbReference type="RefSeq" id="WP_025293277.1">
    <property type="nucleotide sequence ID" value="NZ_CP006644.1"/>
</dbReference>
<protein>
    <submittedName>
        <fullName evidence="6">Long-chain-acyl-CoA synthetase</fullName>
    </submittedName>
</protein>
<evidence type="ECO:0000256" key="2">
    <source>
        <dbReference type="ARBA" id="ARBA00022598"/>
    </source>
</evidence>
<dbReference type="eggNOG" id="COG0318">
    <property type="taxonomic scope" value="Bacteria"/>
</dbReference>
<dbReference type="PANTHER" id="PTHR43107:SF15">
    <property type="entry name" value="FATTY ACID TRANSPORT PROTEIN 3, ISOFORM A"/>
    <property type="match status" value="1"/>
</dbReference>
<evidence type="ECO:0000313" key="6">
    <source>
        <dbReference type="EMBL" id="AHE55090.1"/>
    </source>
</evidence>
<dbReference type="GO" id="GO:0044539">
    <property type="term" value="P:long-chain fatty acid import into cell"/>
    <property type="evidence" value="ECO:0007669"/>
    <property type="project" value="TreeGrafter"/>
</dbReference>
<dbReference type="SUPFAM" id="SSF56801">
    <property type="entry name" value="Acetyl-CoA synthetase-like"/>
    <property type="match status" value="1"/>
</dbReference>
<dbReference type="Pfam" id="PF00501">
    <property type="entry name" value="AMP-binding"/>
    <property type="match status" value="1"/>
</dbReference>
<dbReference type="STRING" id="1123269.NX02_17060"/>
<dbReference type="InterPro" id="IPR020845">
    <property type="entry name" value="AMP-binding_CS"/>
</dbReference>
<dbReference type="InterPro" id="IPR000873">
    <property type="entry name" value="AMP-dep_synth/lig_dom"/>
</dbReference>
<accession>W0AHH5</accession>
<keyword evidence="2" id="KW-0436">Ligase</keyword>